<evidence type="ECO:0000256" key="5">
    <source>
        <dbReference type="ARBA" id="ARBA00022843"/>
    </source>
</evidence>
<evidence type="ECO:0000256" key="6">
    <source>
        <dbReference type="ARBA" id="ARBA00023015"/>
    </source>
</evidence>
<dbReference type="InterPro" id="IPR047515">
    <property type="entry name" value="FH_FOXL2"/>
</dbReference>
<dbReference type="InterPro" id="IPR018122">
    <property type="entry name" value="TF_fork_head_CS_1"/>
</dbReference>
<dbReference type="Gene3D" id="1.10.10.10">
    <property type="entry name" value="Winged helix-like DNA-binding domain superfamily/Winged helix DNA-binding domain"/>
    <property type="match status" value="1"/>
</dbReference>
<protein>
    <recommendedName>
        <fullName evidence="10">Forkhead box protein L2</fullName>
    </recommendedName>
</protein>
<dbReference type="PRINTS" id="PR00053">
    <property type="entry name" value="FORKHEAD"/>
</dbReference>
<keyword evidence="7 11" id="KW-0238">DNA-binding</keyword>
<evidence type="ECO:0000256" key="3">
    <source>
        <dbReference type="ARBA" id="ARBA00022553"/>
    </source>
</evidence>
<accession>A0A346D5N8</accession>
<evidence type="ECO:0000259" key="13">
    <source>
        <dbReference type="PROSITE" id="PS50039"/>
    </source>
</evidence>
<proteinExistence type="evidence at transcript level"/>
<dbReference type="InterPro" id="IPR050211">
    <property type="entry name" value="FOX_domain-containing"/>
</dbReference>
<evidence type="ECO:0000256" key="4">
    <source>
        <dbReference type="ARBA" id="ARBA00022782"/>
    </source>
</evidence>
<keyword evidence="3" id="KW-0597">Phosphoprotein</keyword>
<gene>
    <name evidence="14" type="primary">Foxl3b</name>
</gene>
<comment type="subcellular location">
    <subcellularLocation>
        <location evidence="1 11">Nucleus</location>
    </subcellularLocation>
</comment>
<evidence type="ECO:0000256" key="12">
    <source>
        <dbReference type="SAM" id="MobiDB-lite"/>
    </source>
</evidence>
<evidence type="ECO:0000256" key="7">
    <source>
        <dbReference type="ARBA" id="ARBA00023125"/>
    </source>
</evidence>
<evidence type="ECO:0000256" key="9">
    <source>
        <dbReference type="ARBA" id="ARBA00023242"/>
    </source>
</evidence>
<dbReference type="PANTHER" id="PTHR11829">
    <property type="entry name" value="FORKHEAD BOX PROTEIN"/>
    <property type="match status" value="1"/>
</dbReference>
<dbReference type="CDD" id="cd20028">
    <property type="entry name" value="FH_FOXL2"/>
    <property type="match status" value="1"/>
</dbReference>
<dbReference type="GO" id="GO:0005634">
    <property type="term" value="C:nucleus"/>
    <property type="evidence" value="ECO:0007669"/>
    <property type="project" value="UniProtKB-SubCell"/>
</dbReference>
<dbReference type="GO" id="GO:0009888">
    <property type="term" value="P:tissue development"/>
    <property type="evidence" value="ECO:0007669"/>
    <property type="project" value="UniProtKB-ARBA"/>
</dbReference>
<feature type="DNA-binding region" description="Fork-head" evidence="11">
    <location>
        <begin position="35"/>
        <end position="129"/>
    </location>
</feature>
<feature type="region of interest" description="Disordered" evidence="12">
    <location>
        <begin position="270"/>
        <end position="293"/>
    </location>
</feature>
<keyword evidence="4" id="KW-0221">Differentiation</keyword>
<dbReference type="PANTHER" id="PTHR11829:SF411">
    <property type="entry name" value="FORKHEAD BOX PROTEIN L2"/>
    <property type="match status" value="1"/>
</dbReference>
<dbReference type="PROSITE" id="PS50039">
    <property type="entry name" value="FORK_HEAD_3"/>
    <property type="match status" value="1"/>
</dbReference>
<keyword evidence="9 11" id="KW-0539">Nucleus</keyword>
<name>A0A346D5N8_ANGJA</name>
<dbReference type="Pfam" id="PF00250">
    <property type="entry name" value="Forkhead"/>
    <property type="match status" value="1"/>
</dbReference>
<evidence type="ECO:0000256" key="8">
    <source>
        <dbReference type="ARBA" id="ARBA00023163"/>
    </source>
</evidence>
<feature type="compositionally biased region" description="Low complexity" evidence="12">
    <location>
        <begin position="270"/>
        <end position="282"/>
    </location>
</feature>
<dbReference type="GO" id="GO:0030154">
    <property type="term" value="P:cell differentiation"/>
    <property type="evidence" value="ECO:0007669"/>
    <property type="project" value="UniProtKB-KW"/>
</dbReference>
<dbReference type="GO" id="GO:0009653">
    <property type="term" value="P:anatomical structure morphogenesis"/>
    <property type="evidence" value="ECO:0007669"/>
    <property type="project" value="TreeGrafter"/>
</dbReference>
<dbReference type="InterPro" id="IPR001766">
    <property type="entry name" value="Fork_head_dom"/>
</dbReference>
<dbReference type="InterPro" id="IPR036390">
    <property type="entry name" value="WH_DNA-bd_sf"/>
</dbReference>
<keyword evidence="2" id="KW-1017">Isopeptide bond</keyword>
<feature type="compositionally biased region" description="Polar residues" evidence="12">
    <location>
        <begin position="1"/>
        <end position="13"/>
    </location>
</feature>
<dbReference type="EMBL" id="MF966997">
    <property type="protein sequence ID" value="AXM42351.1"/>
    <property type="molecule type" value="mRNA"/>
</dbReference>
<sequence length="293" mass="33024">MQCTLDQSSTMRESGSDKIEDGVQVETGNVESFQKPPYSYVALIAMALRDSREKKLTLSGIYQYIITKFPFYEKNKRGWQNSIRHNLSLNECFVKVPREGDGEKKGNFWTLDPAFEDMFDKGNYRRRRRVKRSYRPSPIACGPGKTHALNYPDAYLYQNTKYLQAQTYLNYPDAYMHQNTKYLPAHFVGNAWTLAEPSPLQSTASAIYQQPHYANGNVSPVPLSGFPNSPVSGHSNHLHHPGYSGYPRHTGVWVPHNGSHYAGITQTFSASGGQASPGSQHSLSYSIQQEMSL</sequence>
<evidence type="ECO:0000256" key="2">
    <source>
        <dbReference type="ARBA" id="ARBA00022499"/>
    </source>
</evidence>
<feature type="domain" description="Fork-head" evidence="13">
    <location>
        <begin position="35"/>
        <end position="129"/>
    </location>
</feature>
<keyword evidence="5" id="KW-0832">Ubl conjugation</keyword>
<evidence type="ECO:0000256" key="11">
    <source>
        <dbReference type="PROSITE-ProRule" id="PRU00089"/>
    </source>
</evidence>
<dbReference type="PROSITE" id="PS00658">
    <property type="entry name" value="FORK_HEAD_2"/>
    <property type="match status" value="1"/>
</dbReference>
<keyword evidence="6" id="KW-0805">Transcription regulation</keyword>
<dbReference type="GO" id="GO:0000978">
    <property type="term" value="F:RNA polymerase II cis-regulatory region sequence-specific DNA binding"/>
    <property type="evidence" value="ECO:0007669"/>
    <property type="project" value="TreeGrafter"/>
</dbReference>
<dbReference type="InterPro" id="IPR030456">
    <property type="entry name" value="TF_fork_head_CS_2"/>
</dbReference>
<dbReference type="FunFam" id="1.10.10.10:FF:000016">
    <property type="entry name" value="Forkhead box protein I1"/>
    <property type="match status" value="1"/>
</dbReference>
<organism evidence="14">
    <name type="scientific">Anguilla japonica</name>
    <name type="common">Japanese eel</name>
    <dbReference type="NCBI Taxonomy" id="7937"/>
    <lineage>
        <taxon>Eukaryota</taxon>
        <taxon>Metazoa</taxon>
        <taxon>Chordata</taxon>
        <taxon>Craniata</taxon>
        <taxon>Vertebrata</taxon>
        <taxon>Euteleostomi</taxon>
        <taxon>Actinopterygii</taxon>
        <taxon>Neopterygii</taxon>
        <taxon>Teleostei</taxon>
        <taxon>Anguilliformes</taxon>
        <taxon>Anguillidae</taxon>
        <taxon>Anguilla</taxon>
    </lineage>
</organism>
<dbReference type="AlphaFoldDB" id="A0A346D5N8"/>
<dbReference type="PROSITE" id="PS00657">
    <property type="entry name" value="FORK_HEAD_1"/>
    <property type="match status" value="1"/>
</dbReference>
<dbReference type="SMART" id="SM00339">
    <property type="entry name" value="FH"/>
    <property type="match status" value="1"/>
</dbReference>
<dbReference type="GO" id="GO:0000981">
    <property type="term" value="F:DNA-binding transcription factor activity, RNA polymerase II-specific"/>
    <property type="evidence" value="ECO:0007669"/>
    <property type="project" value="TreeGrafter"/>
</dbReference>
<feature type="region of interest" description="Disordered" evidence="12">
    <location>
        <begin position="1"/>
        <end position="20"/>
    </location>
</feature>
<evidence type="ECO:0000256" key="1">
    <source>
        <dbReference type="ARBA" id="ARBA00004123"/>
    </source>
</evidence>
<feature type="compositionally biased region" description="Polar residues" evidence="12">
    <location>
        <begin position="283"/>
        <end position="293"/>
    </location>
</feature>
<reference evidence="14" key="1">
    <citation type="submission" date="2017-09" db="EMBL/GenBank/DDBJ databases">
        <authorList>
            <person name="Ehlers B."/>
            <person name="Leendertz F.H."/>
        </authorList>
    </citation>
    <scope>NUCLEOTIDE SEQUENCE</scope>
</reference>
<evidence type="ECO:0000313" key="14">
    <source>
        <dbReference type="EMBL" id="AXM42351.1"/>
    </source>
</evidence>
<dbReference type="SUPFAM" id="SSF46785">
    <property type="entry name" value="Winged helix' DNA-binding domain"/>
    <property type="match status" value="1"/>
</dbReference>
<evidence type="ECO:0000256" key="10">
    <source>
        <dbReference type="ARBA" id="ARBA00034872"/>
    </source>
</evidence>
<keyword evidence="8" id="KW-0804">Transcription</keyword>
<dbReference type="InterPro" id="IPR036388">
    <property type="entry name" value="WH-like_DNA-bd_sf"/>
</dbReference>